<evidence type="ECO:0000256" key="1">
    <source>
        <dbReference type="ARBA" id="ARBA00008777"/>
    </source>
</evidence>
<evidence type="ECO:0000256" key="6">
    <source>
        <dbReference type="RuleBase" id="RU000661"/>
    </source>
</evidence>
<dbReference type="PROSITE" id="PS01167">
    <property type="entry name" value="RIBOSOMAL_L17"/>
    <property type="match status" value="1"/>
</dbReference>
<proteinExistence type="inferred from homology"/>
<dbReference type="InterPro" id="IPR000456">
    <property type="entry name" value="Ribosomal_bL17"/>
</dbReference>
<comment type="similarity">
    <text evidence="1 5">Belongs to the bacterial ribosomal protein bL17 family.</text>
</comment>
<dbReference type="Gene3D" id="3.90.1030.10">
    <property type="entry name" value="Ribosomal protein L17"/>
    <property type="match status" value="1"/>
</dbReference>
<keyword evidence="8" id="KW-1133">Transmembrane helix</keyword>
<dbReference type="Pfam" id="PF01196">
    <property type="entry name" value="Ribosomal_L17"/>
    <property type="match status" value="1"/>
</dbReference>
<evidence type="ECO:0000313" key="9">
    <source>
        <dbReference type="EMBL" id="KKQ89716.1"/>
    </source>
</evidence>
<dbReference type="Proteomes" id="UP000034893">
    <property type="component" value="Unassembled WGS sequence"/>
</dbReference>
<gene>
    <name evidence="9" type="ORF">UT12_C0009G0025</name>
</gene>
<dbReference type="NCBIfam" id="TIGR00059">
    <property type="entry name" value="L17"/>
    <property type="match status" value="1"/>
</dbReference>
<evidence type="ECO:0000256" key="2">
    <source>
        <dbReference type="ARBA" id="ARBA00022980"/>
    </source>
</evidence>
<comment type="caution">
    <text evidence="9">The sequence shown here is derived from an EMBL/GenBank/DDBJ whole genome shotgun (WGS) entry which is preliminary data.</text>
</comment>
<dbReference type="GO" id="GO:0006412">
    <property type="term" value="P:translation"/>
    <property type="evidence" value="ECO:0007669"/>
    <property type="project" value="InterPro"/>
</dbReference>
<keyword evidence="3 5" id="KW-0687">Ribonucleoprotein</keyword>
<dbReference type="PANTHER" id="PTHR14413">
    <property type="entry name" value="RIBOSOMAL PROTEIN L17"/>
    <property type="match status" value="1"/>
</dbReference>
<feature type="region of interest" description="Disordered" evidence="7">
    <location>
        <begin position="126"/>
        <end position="155"/>
    </location>
</feature>
<feature type="transmembrane region" description="Helical" evidence="8">
    <location>
        <begin position="20"/>
        <end position="39"/>
    </location>
</feature>
<dbReference type="SUPFAM" id="SSF64263">
    <property type="entry name" value="Prokaryotic ribosomal protein L17"/>
    <property type="match status" value="1"/>
</dbReference>
<keyword evidence="8" id="KW-0472">Membrane</keyword>
<evidence type="ECO:0000256" key="5">
    <source>
        <dbReference type="RuleBase" id="RU000660"/>
    </source>
</evidence>
<dbReference type="GO" id="GO:0003735">
    <property type="term" value="F:structural constituent of ribosome"/>
    <property type="evidence" value="ECO:0007669"/>
    <property type="project" value="InterPro"/>
</dbReference>
<dbReference type="InterPro" id="IPR036373">
    <property type="entry name" value="Ribosomal_bL17_sf"/>
</dbReference>
<feature type="compositionally biased region" description="Basic residues" evidence="7">
    <location>
        <begin position="133"/>
        <end position="146"/>
    </location>
</feature>
<dbReference type="InterPro" id="IPR047859">
    <property type="entry name" value="Ribosomal_bL17_CS"/>
</dbReference>
<evidence type="ECO:0000313" key="10">
    <source>
        <dbReference type="Proteomes" id="UP000034893"/>
    </source>
</evidence>
<organism evidence="9 10">
    <name type="scientific">Candidatus Curtissbacteria bacterium GW2011_GWC2_38_9</name>
    <dbReference type="NCBI Taxonomy" id="1618414"/>
    <lineage>
        <taxon>Bacteria</taxon>
        <taxon>Candidatus Curtissiibacteriota</taxon>
    </lineage>
</organism>
<dbReference type="GO" id="GO:0022625">
    <property type="term" value="C:cytosolic large ribosomal subunit"/>
    <property type="evidence" value="ECO:0007669"/>
    <property type="project" value="TreeGrafter"/>
</dbReference>
<evidence type="ECO:0000256" key="8">
    <source>
        <dbReference type="SAM" id="Phobius"/>
    </source>
</evidence>
<evidence type="ECO:0000256" key="3">
    <source>
        <dbReference type="ARBA" id="ARBA00023274"/>
    </source>
</evidence>
<dbReference type="EMBL" id="LBVP01000009">
    <property type="protein sequence ID" value="KKQ89716.1"/>
    <property type="molecule type" value="Genomic_DNA"/>
</dbReference>
<dbReference type="PANTHER" id="PTHR14413:SF16">
    <property type="entry name" value="LARGE RIBOSOMAL SUBUNIT PROTEIN BL17M"/>
    <property type="match status" value="1"/>
</dbReference>
<reference evidence="9 10" key="1">
    <citation type="journal article" date="2015" name="Nature">
        <title>rRNA introns, odd ribosomes, and small enigmatic genomes across a large radiation of phyla.</title>
        <authorList>
            <person name="Brown C.T."/>
            <person name="Hug L.A."/>
            <person name="Thomas B.C."/>
            <person name="Sharon I."/>
            <person name="Castelle C.J."/>
            <person name="Singh A."/>
            <person name="Wilkins M.J."/>
            <person name="Williams K.H."/>
            <person name="Banfield J.F."/>
        </authorList>
    </citation>
    <scope>NUCLEOTIDE SEQUENCE [LARGE SCALE GENOMIC DNA]</scope>
</reference>
<dbReference type="AlphaFoldDB" id="A0A0G0PK96"/>
<name>A0A0G0PK96_9BACT</name>
<sequence length="155" mass="16960">MKHLVFGRKLGRDTNARKALLANLASSLFINGAIVTTLVKAKFARPYVEKLITQAKTNKLTPKRLLASVLAHQAFIKLTGEIALGFAQKTSGYTRIIKLRPRAGDAAAMARIELLPWERSSKLAVPHQALTKKSAKRSKGNRRKSALKSATSGEK</sequence>
<protein>
    <recommendedName>
        <fullName evidence="4 6">50S ribosomal protein L17</fullName>
    </recommendedName>
</protein>
<evidence type="ECO:0000256" key="4">
    <source>
        <dbReference type="ARBA" id="ARBA00035494"/>
    </source>
</evidence>
<evidence type="ECO:0000256" key="7">
    <source>
        <dbReference type="SAM" id="MobiDB-lite"/>
    </source>
</evidence>
<accession>A0A0G0PK96</accession>
<keyword evidence="8" id="KW-0812">Transmembrane</keyword>
<keyword evidence="2 5" id="KW-0689">Ribosomal protein</keyword>